<name>F4S2I3_MELLP</name>
<reference evidence="2" key="1">
    <citation type="journal article" date="2011" name="Proc. Natl. Acad. Sci. U.S.A.">
        <title>Obligate biotrophy features unraveled by the genomic analysis of rust fungi.</title>
        <authorList>
            <person name="Duplessis S."/>
            <person name="Cuomo C.A."/>
            <person name="Lin Y.-C."/>
            <person name="Aerts A."/>
            <person name="Tisserant E."/>
            <person name="Veneault-Fourrey C."/>
            <person name="Joly D.L."/>
            <person name="Hacquard S."/>
            <person name="Amselem J."/>
            <person name="Cantarel B.L."/>
            <person name="Chiu R."/>
            <person name="Coutinho P.M."/>
            <person name="Feau N."/>
            <person name="Field M."/>
            <person name="Frey P."/>
            <person name="Gelhaye E."/>
            <person name="Goldberg J."/>
            <person name="Grabherr M.G."/>
            <person name="Kodira C.D."/>
            <person name="Kohler A."/>
            <person name="Kuees U."/>
            <person name="Lindquist E.A."/>
            <person name="Lucas S.M."/>
            <person name="Mago R."/>
            <person name="Mauceli E."/>
            <person name="Morin E."/>
            <person name="Murat C."/>
            <person name="Pangilinan J.L."/>
            <person name="Park R."/>
            <person name="Pearson M."/>
            <person name="Quesneville H."/>
            <person name="Rouhier N."/>
            <person name="Sakthikumar S."/>
            <person name="Salamov A.A."/>
            <person name="Schmutz J."/>
            <person name="Selles B."/>
            <person name="Shapiro H."/>
            <person name="Tanguay P."/>
            <person name="Tuskan G.A."/>
            <person name="Henrissat B."/>
            <person name="Van de Peer Y."/>
            <person name="Rouze P."/>
            <person name="Ellis J.G."/>
            <person name="Dodds P.N."/>
            <person name="Schein J.E."/>
            <person name="Zhong S."/>
            <person name="Hamelin R.C."/>
            <person name="Grigoriev I.V."/>
            <person name="Szabo L.J."/>
            <person name="Martin F."/>
        </authorList>
    </citation>
    <scope>NUCLEOTIDE SEQUENCE [LARGE SCALE GENOMIC DNA]</scope>
    <source>
        <strain evidence="2">98AG31 / pathotype 3-4-7</strain>
    </source>
</reference>
<evidence type="ECO:0000313" key="2">
    <source>
        <dbReference type="Proteomes" id="UP000001072"/>
    </source>
</evidence>
<dbReference type="RefSeq" id="XP_007415534.1">
    <property type="nucleotide sequence ID" value="XM_007415472.1"/>
</dbReference>
<dbReference type="KEGG" id="mlr:MELLADRAFT_67282"/>
<protein>
    <submittedName>
        <fullName evidence="1">Uncharacterized protein</fullName>
    </submittedName>
</protein>
<dbReference type="HOGENOM" id="CLU_1448003_0_0_1"/>
<dbReference type="InParanoid" id="F4S2I3"/>
<dbReference type="EMBL" id="GL883140">
    <property type="protein sequence ID" value="EGG01184.1"/>
    <property type="molecule type" value="Genomic_DNA"/>
</dbReference>
<dbReference type="GeneID" id="18930804"/>
<accession>F4S2I3</accession>
<proteinExistence type="predicted"/>
<gene>
    <name evidence="1" type="ORF">MELLADRAFT_67282</name>
</gene>
<evidence type="ECO:0000313" key="1">
    <source>
        <dbReference type="EMBL" id="EGG01184.1"/>
    </source>
</evidence>
<dbReference type="AlphaFoldDB" id="F4S2I3"/>
<dbReference type="VEuPathDB" id="FungiDB:MELLADRAFT_67282"/>
<organism evidence="2">
    <name type="scientific">Melampsora larici-populina (strain 98AG31 / pathotype 3-4-7)</name>
    <name type="common">Poplar leaf rust fungus</name>
    <dbReference type="NCBI Taxonomy" id="747676"/>
    <lineage>
        <taxon>Eukaryota</taxon>
        <taxon>Fungi</taxon>
        <taxon>Dikarya</taxon>
        <taxon>Basidiomycota</taxon>
        <taxon>Pucciniomycotina</taxon>
        <taxon>Pucciniomycetes</taxon>
        <taxon>Pucciniales</taxon>
        <taxon>Melampsoraceae</taxon>
        <taxon>Melampsora</taxon>
    </lineage>
</organism>
<dbReference type="Proteomes" id="UP000001072">
    <property type="component" value="Unassembled WGS sequence"/>
</dbReference>
<sequence>MAQPHQLKPDPHPTATRFLTLYSGIVSDSTLNGAKGMAIKVVMGPHGALTTLEEGAYLIHGNLIDTRHGHSHLFYRGSPLSLVDHIIHKPAEAIDQSIESKGTGSIISADMDNIDSEPVLLLRVRHCNYDTIDYNIVTFNVEYLFDGALAQQLASHNALIGTKIDITGHVIDRDKARGMWIIKCIDD</sequence>
<keyword evidence="2" id="KW-1185">Reference proteome</keyword>